<evidence type="ECO:0000256" key="2">
    <source>
        <dbReference type="ARBA" id="ARBA00006236"/>
    </source>
</evidence>
<dbReference type="InterPro" id="IPR004812">
    <property type="entry name" value="Efflux_drug-R_Bcr/CmlA"/>
</dbReference>
<feature type="transmembrane region" description="Helical" evidence="10">
    <location>
        <begin position="266"/>
        <end position="286"/>
    </location>
</feature>
<dbReference type="EMBL" id="JAGIOD010000002">
    <property type="protein sequence ID" value="MBP2383106.1"/>
    <property type="molecule type" value="Genomic_DNA"/>
</dbReference>
<feature type="domain" description="Major facilitator superfamily (MFS) profile" evidence="11">
    <location>
        <begin position="25"/>
        <end position="408"/>
    </location>
</feature>
<dbReference type="Gene3D" id="1.20.1720.10">
    <property type="entry name" value="Multidrug resistance protein D"/>
    <property type="match status" value="1"/>
</dbReference>
<organism evidence="12 13">
    <name type="scientific">Brachybacterium sacelli</name>
    <dbReference type="NCBI Taxonomy" id="173364"/>
    <lineage>
        <taxon>Bacteria</taxon>
        <taxon>Bacillati</taxon>
        <taxon>Actinomycetota</taxon>
        <taxon>Actinomycetes</taxon>
        <taxon>Micrococcales</taxon>
        <taxon>Dermabacteraceae</taxon>
        <taxon>Brachybacterium</taxon>
    </lineage>
</organism>
<sequence length="429" mass="43543">MTSSPTPPASSGTAERVVVPPRRLFVAVLVLLTAVAPLSIDMYLPAFPTLAEELGSTATGVQLSMTAFLVGMALGQLFVGPLSDGIGRRAPLLAGTFVCFVASVVCAIAPSIEILIGARFLQGLGGAAGVVLARAIVSDTARGALAAKLLGALMIVSVIAPVAAPLAGGALIAGIGWRGVFWVVAGLVLLMFLAAAVVATESLPTRERTSGGVPATFRAAREVLSNRTYTGYLLTFCLSFAALFAYISASPFVIQNILGFSTTTFSLLFAVNAVAITVTSAVAAALAGKIAYRRMTGWGLSAGAVAAVGLLVCALSGVPMLPTLVLFALFQGSLGFVFANATALALQETGRNAGTGSAFLGFLQFMLAALVSPLVGLAGEATAVPMGIVMVIAMGLAVASFLVLPRRDGRTSQGDDEEHASHREGAAVA</sequence>
<dbReference type="CDD" id="cd17320">
    <property type="entry name" value="MFS_MdfA_MDR_like"/>
    <property type="match status" value="1"/>
</dbReference>
<comment type="subcellular location">
    <subcellularLocation>
        <location evidence="1">Cell membrane</location>
        <topology evidence="1">Multi-pass membrane protein</topology>
    </subcellularLocation>
</comment>
<dbReference type="InterPro" id="IPR005829">
    <property type="entry name" value="Sugar_transporter_CS"/>
</dbReference>
<dbReference type="NCBIfam" id="TIGR00710">
    <property type="entry name" value="efflux_Bcr_CflA"/>
    <property type="match status" value="1"/>
</dbReference>
<feature type="transmembrane region" description="Helical" evidence="10">
    <location>
        <begin position="118"/>
        <end position="137"/>
    </location>
</feature>
<feature type="transmembrane region" description="Helical" evidence="10">
    <location>
        <begin position="179"/>
        <end position="199"/>
    </location>
</feature>
<dbReference type="Proteomes" id="UP001519290">
    <property type="component" value="Unassembled WGS sequence"/>
</dbReference>
<feature type="transmembrane region" description="Helical" evidence="10">
    <location>
        <begin position="384"/>
        <end position="404"/>
    </location>
</feature>
<dbReference type="Pfam" id="PF07690">
    <property type="entry name" value="MFS_1"/>
    <property type="match status" value="1"/>
</dbReference>
<name>A0ABS4X3T7_9MICO</name>
<dbReference type="PROSITE" id="PS50850">
    <property type="entry name" value="MFS"/>
    <property type="match status" value="1"/>
</dbReference>
<feature type="transmembrane region" description="Helical" evidence="10">
    <location>
        <begin position="298"/>
        <end position="318"/>
    </location>
</feature>
<feature type="transmembrane region" description="Helical" evidence="10">
    <location>
        <begin position="358"/>
        <end position="378"/>
    </location>
</feature>
<dbReference type="PANTHER" id="PTHR23502">
    <property type="entry name" value="MAJOR FACILITATOR SUPERFAMILY"/>
    <property type="match status" value="1"/>
</dbReference>
<feature type="region of interest" description="Disordered" evidence="9">
    <location>
        <begin position="409"/>
        <end position="429"/>
    </location>
</feature>
<evidence type="ECO:0000256" key="7">
    <source>
        <dbReference type="ARBA" id="ARBA00022989"/>
    </source>
</evidence>
<dbReference type="InterPro" id="IPR001958">
    <property type="entry name" value="Tet-R_TetA/multi-R_MdtG-like"/>
</dbReference>
<evidence type="ECO:0000256" key="1">
    <source>
        <dbReference type="ARBA" id="ARBA00004651"/>
    </source>
</evidence>
<evidence type="ECO:0000256" key="4">
    <source>
        <dbReference type="ARBA" id="ARBA00022448"/>
    </source>
</evidence>
<keyword evidence="6 10" id="KW-0812">Transmembrane</keyword>
<keyword evidence="13" id="KW-1185">Reference proteome</keyword>
<protein>
    <submittedName>
        <fullName evidence="12">DHA1 family bicyclomycin/chloramphenicol resistance-like MFS transporter</fullName>
    </submittedName>
</protein>
<keyword evidence="7 10" id="KW-1133">Transmembrane helix</keyword>
<evidence type="ECO:0000256" key="10">
    <source>
        <dbReference type="SAM" id="Phobius"/>
    </source>
</evidence>
<dbReference type="InterPro" id="IPR011701">
    <property type="entry name" value="MFS"/>
</dbReference>
<evidence type="ECO:0000256" key="8">
    <source>
        <dbReference type="ARBA" id="ARBA00023136"/>
    </source>
</evidence>
<evidence type="ECO:0000256" key="9">
    <source>
        <dbReference type="SAM" id="MobiDB-lite"/>
    </source>
</evidence>
<comment type="similarity">
    <text evidence="2">Belongs to the major facilitator superfamily. Bcr/CmlA family.</text>
</comment>
<keyword evidence="8 10" id="KW-0472">Membrane</keyword>
<gene>
    <name evidence="12" type="ORF">JOF43_003095</name>
</gene>
<feature type="transmembrane region" description="Helical" evidence="10">
    <location>
        <begin position="324"/>
        <end position="346"/>
    </location>
</feature>
<evidence type="ECO:0000313" key="12">
    <source>
        <dbReference type="EMBL" id="MBP2383106.1"/>
    </source>
</evidence>
<evidence type="ECO:0000259" key="11">
    <source>
        <dbReference type="PROSITE" id="PS50850"/>
    </source>
</evidence>
<dbReference type="SUPFAM" id="SSF103473">
    <property type="entry name" value="MFS general substrate transporter"/>
    <property type="match status" value="1"/>
</dbReference>
<dbReference type="InterPro" id="IPR036259">
    <property type="entry name" value="MFS_trans_sf"/>
</dbReference>
<reference evidence="12 13" key="1">
    <citation type="submission" date="2021-03" db="EMBL/GenBank/DDBJ databases">
        <title>Sequencing the genomes of 1000 actinobacteria strains.</title>
        <authorList>
            <person name="Klenk H.-P."/>
        </authorList>
    </citation>
    <scope>NUCLEOTIDE SEQUENCE [LARGE SCALE GENOMIC DNA]</scope>
    <source>
        <strain evidence="12 13">DSM 14566</strain>
    </source>
</reference>
<accession>A0ABS4X3T7</accession>
<dbReference type="RefSeq" id="WP_209903697.1">
    <property type="nucleotide sequence ID" value="NZ_BAAAJW010000005.1"/>
</dbReference>
<feature type="transmembrane region" description="Helical" evidence="10">
    <location>
        <begin position="149"/>
        <end position="173"/>
    </location>
</feature>
<evidence type="ECO:0000256" key="6">
    <source>
        <dbReference type="ARBA" id="ARBA00022692"/>
    </source>
</evidence>
<proteinExistence type="inferred from homology"/>
<keyword evidence="5" id="KW-1003">Cell membrane</keyword>
<dbReference type="PANTHER" id="PTHR23502:SF132">
    <property type="entry name" value="POLYAMINE TRANSPORTER 2-RELATED"/>
    <property type="match status" value="1"/>
</dbReference>
<feature type="transmembrane region" description="Helical" evidence="10">
    <location>
        <begin position="92"/>
        <end position="112"/>
    </location>
</feature>
<evidence type="ECO:0000313" key="13">
    <source>
        <dbReference type="Proteomes" id="UP001519290"/>
    </source>
</evidence>
<dbReference type="PROSITE" id="PS00216">
    <property type="entry name" value="SUGAR_TRANSPORT_1"/>
    <property type="match status" value="1"/>
</dbReference>
<evidence type="ECO:0000256" key="3">
    <source>
        <dbReference type="ARBA" id="ARBA00007520"/>
    </source>
</evidence>
<feature type="transmembrane region" description="Helical" evidence="10">
    <location>
        <begin position="231"/>
        <end position="254"/>
    </location>
</feature>
<dbReference type="PRINTS" id="PR01035">
    <property type="entry name" value="TCRTETA"/>
</dbReference>
<comment type="similarity">
    <text evidence="3">Belongs to the major facilitator superfamily. TCR/Tet family.</text>
</comment>
<keyword evidence="4" id="KW-0813">Transport</keyword>
<evidence type="ECO:0000256" key="5">
    <source>
        <dbReference type="ARBA" id="ARBA00022475"/>
    </source>
</evidence>
<feature type="compositionally biased region" description="Basic and acidic residues" evidence="9">
    <location>
        <begin position="419"/>
        <end position="429"/>
    </location>
</feature>
<feature type="transmembrane region" description="Helical" evidence="10">
    <location>
        <begin position="24"/>
        <end position="40"/>
    </location>
</feature>
<feature type="transmembrane region" description="Helical" evidence="10">
    <location>
        <begin position="60"/>
        <end position="80"/>
    </location>
</feature>
<comment type="caution">
    <text evidence="12">The sequence shown here is derived from an EMBL/GenBank/DDBJ whole genome shotgun (WGS) entry which is preliminary data.</text>
</comment>
<dbReference type="InterPro" id="IPR020846">
    <property type="entry name" value="MFS_dom"/>
</dbReference>